<protein>
    <recommendedName>
        <fullName evidence="4">Major capsid protein N-terminal domain-containing protein</fullName>
    </recommendedName>
</protein>
<proteinExistence type="predicted"/>
<feature type="domain" description="Major capsid protein C-terminal" evidence="1">
    <location>
        <begin position="318"/>
        <end position="487"/>
    </location>
</feature>
<sequence length="492" mass="56877">MGGGGLLQLVSVGYQDMFLIHQPEITMWKKVYKRHTNFAVEAIPQFFNTKPDFGTRVTCTIAKNADLISRMYLVVNLPPIGRFLNVPLESGEGNQNIAKCAWVKNIGFQLIKIIELEIGGVIVDRHYADWLHIWAELTTSIGQRRGLDKMIGNVSYLNDFTNGKESYQLYVPLFFWFCRYPNMALPLIAMESADVKVNVEFNSLDNTLILAPSHFIEIDDDVVLYKMGDIIKQTVKNVTTYGKFIFYDVLTKRLYYNRITPESFILGTNISNQNNIITIPTGSERLYLDKNKYFTHLLNLSLGNTYLLVDYVYLDIPERLKFLQSNHEYLIDVLQFDNDKQLFHMNNKIKVGYNNLCKTLIFRGQYDYYSSGYMKDKFNYENENGESLIRKARILFNGQERVRDKTTEYYEWIQPYQTHTHPPPKGVCMYSFALTPETHQPTGAVNLSMINDIVLDVTVDKGVSYQRPIKLRIYSVTLNVLRIINGVVSIAF</sequence>
<dbReference type="Pfam" id="PF16903">
    <property type="entry name" value="Capsid_N"/>
    <property type="match status" value="1"/>
</dbReference>
<accession>A0A6C0LYN1</accession>
<dbReference type="Gene3D" id="2.70.9.10">
    <property type="entry name" value="Adenovirus Type 2 Hexon, domain 4"/>
    <property type="match status" value="1"/>
</dbReference>
<dbReference type="AlphaFoldDB" id="A0A6C0LYN1"/>
<dbReference type="InterPro" id="IPR016112">
    <property type="entry name" value="VP_dsDNA_II"/>
</dbReference>
<dbReference type="InterPro" id="IPR038519">
    <property type="entry name" value="MCP_C_sf"/>
</dbReference>
<reference evidence="3" key="1">
    <citation type="journal article" date="2020" name="Nature">
        <title>Giant virus diversity and host interactions through global metagenomics.</title>
        <authorList>
            <person name="Schulz F."/>
            <person name="Roux S."/>
            <person name="Paez-Espino D."/>
            <person name="Jungbluth S."/>
            <person name="Walsh D.A."/>
            <person name="Denef V.J."/>
            <person name="McMahon K.D."/>
            <person name="Konstantinidis K.T."/>
            <person name="Eloe-Fadrosh E.A."/>
            <person name="Kyrpides N.C."/>
            <person name="Woyke T."/>
        </authorList>
    </citation>
    <scope>NUCLEOTIDE SEQUENCE</scope>
    <source>
        <strain evidence="3">GVMAG-S-1035085-51</strain>
    </source>
</reference>
<dbReference type="GO" id="GO:0005198">
    <property type="term" value="F:structural molecule activity"/>
    <property type="evidence" value="ECO:0007669"/>
    <property type="project" value="InterPro"/>
</dbReference>
<feature type="domain" description="Major capsid protein N-terminal" evidence="2">
    <location>
        <begin position="26"/>
        <end position="248"/>
    </location>
</feature>
<evidence type="ECO:0000313" key="3">
    <source>
        <dbReference type="EMBL" id="QHU35777.1"/>
    </source>
</evidence>
<dbReference type="InterPro" id="IPR031654">
    <property type="entry name" value="Capsid_N"/>
</dbReference>
<dbReference type="EMBL" id="MN740612">
    <property type="protein sequence ID" value="QHU35777.1"/>
    <property type="molecule type" value="Genomic_DNA"/>
</dbReference>
<dbReference type="SUPFAM" id="SSF49749">
    <property type="entry name" value="Group II dsDNA viruses VP"/>
    <property type="match status" value="2"/>
</dbReference>
<evidence type="ECO:0008006" key="4">
    <source>
        <dbReference type="Google" id="ProtNLM"/>
    </source>
</evidence>
<dbReference type="Gene3D" id="2.70.9.20">
    <property type="entry name" value="Major capsid protein Vp54"/>
    <property type="match status" value="1"/>
</dbReference>
<dbReference type="Pfam" id="PF04451">
    <property type="entry name" value="Capsid_NCLDV"/>
    <property type="match status" value="1"/>
</dbReference>
<name>A0A6C0LYN1_9ZZZZ</name>
<evidence type="ECO:0000259" key="1">
    <source>
        <dbReference type="Pfam" id="PF04451"/>
    </source>
</evidence>
<evidence type="ECO:0000259" key="2">
    <source>
        <dbReference type="Pfam" id="PF16903"/>
    </source>
</evidence>
<organism evidence="3">
    <name type="scientific">viral metagenome</name>
    <dbReference type="NCBI Taxonomy" id="1070528"/>
    <lineage>
        <taxon>unclassified sequences</taxon>
        <taxon>metagenomes</taxon>
        <taxon>organismal metagenomes</taxon>
    </lineage>
</organism>
<dbReference type="InterPro" id="IPR007542">
    <property type="entry name" value="MCP_C"/>
</dbReference>